<proteinExistence type="predicted"/>
<keyword evidence="1" id="KW-0472">Membrane</keyword>
<keyword evidence="1" id="KW-1133">Transmembrane helix</keyword>
<reference evidence="2 3" key="1">
    <citation type="submission" date="2016-09" db="EMBL/GenBank/DDBJ databases">
        <title>Photobacterium proteolyticum sp. nov. a protease producing bacterium isolated from ocean sediments of Laizhou Bay.</title>
        <authorList>
            <person name="Li Y."/>
        </authorList>
    </citation>
    <scope>NUCLEOTIDE SEQUENCE [LARGE SCALE GENOMIC DNA]</scope>
    <source>
        <strain evidence="2 3">13-12</strain>
    </source>
</reference>
<sequence length="181" mass="20848">MINDASNEYKKRLINHKRELAKRKFHRNISHLRLMLVIITITLIYILHSHDYIVLIIPSMFITGLAFLLLVIKHLLIEKRISQLKALIVINNNGFARINGHWRSLPDNGKDFMNEEHLFTSDLDIFGDNSLFQRINTAHTDFGRHALAAKLSTPAQPPSNLYQVQCAILEQAANVKFRQGQ</sequence>
<comment type="caution">
    <text evidence="2">The sequence shown here is derived from an EMBL/GenBank/DDBJ whole genome shotgun (WGS) entry which is preliminary data.</text>
</comment>
<dbReference type="STRING" id="1903952.BIT28_04900"/>
<accession>A0A1Q9GSJ3</accession>
<name>A0A1Q9GSJ3_9GAMM</name>
<feature type="transmembrane region" description="Helical" evidence="1">
    <location>
        <begin position="30"/>
        <end position="47"/>
    </location>
</feature>
<evidence type="ECO:0000313" key="2">
    <source>
        <dbReference type="EMBL" id="OLQ77685.1"/>
    </source>
</evidence>
<dbReference type="AlphaFoldDB" id="A0A1Q9GSJ3"/>
<evidence type="ECO:0000313" key="3">
    <source>
        <dbReference type="Proteomes" id="UP000186905"/>
    </source>
</evidence>
<evidence type="ECO:0000256" key="1">
    <source>
        <dbReference type="SAM" id="Phobius"/>
    </source>
</evidence>
<feature type="transmembrane region" description="Helical" evidence="1">
    <location>
        <begin position="53"/>
        <end position="72"/>
    </location>
</feature>
<keyword evidence="1" id="KW-0812">Transmembrane</keyword>
<dbReference type="EMBL" id="MJIL01000060">
    <property type="protein sequence ID" value="OLQ77685.1"/>
    <property type="molecule type" value="Genomic_DNA"/>
</dbReference>
<protein>
    <submittedName>
        <fullName evidence="2">Uncharacterized protein</fullName>
    </submittedName>
</protein>
<gene>
    <name evidence="2" type="ORF">BIT28_04900</name>
</gene>
<dbReference type="Proteomes" id="UP000186905">
    <property type="component" value="Unassembled WGS sequence"/>
</dbReference>
<keyword evidence="3" id="KW-1185">Reference proteome</keyword>
<organism evidence="2 3">
    <name type="scientific">Photobacterium proteolyticum</name>
    <dbReference type="NCBI Taxonomy" id="1903952"/>
    <lineage>
        <taxon>Bacteria</taxon>
        <taxon>Pseudomonadati</taxon>
        <taxon>Pseudomonadota</taxon>
        <taxon>Gammaproteobacteria</taxon>
        <taxon>Vibrionales</taxon>
        <taxon>Vibrionaceae</taxon>
        <taxon>Photobacterium</taxon>
    </lineage>
</organism>